<dbReference type="Gene3D" id="3.10.310.70">
    <property type="match status" value="1"/>
</dbReference>
<dbReference type="GeneID" id="300996953"/>
<protein>
    <recommendedName>
        <fullName evidence="1">Amidohydrolase 3 domain-containing protein</fullName>
    </recommendedName>
</protein>
<dbReference type="InterPro" id="IPR011059">
    <property type="entry name" value="Metal-dep_hydrolase_composite"/>
</dbReference>
<dbReference type="InterPro" id="IPR032466">
    <property type="entry name" value="Metal_Hydrolase"/>
</dbReference>
<gene>
    <name evidence="2" type="ORF">SAMN04489793_4791</name>
</gene>
<keyword evidence="3" id="KW-1185">Reference proteome</keyword>
<dbReference type="STRING" id="57704.SAMN04489793_4791"/>
<sequence length="539" mass="56178">MTTTLHRGGRIFTADPDRPWAEALVETGGVLTFVGSDADAREHCRDASGLRVVELDGAVVLPGFVDAHTHLVHLGSSLGHLDLLAARDAADLQARLRAYAAEHPDAPRLLGGQWLFEPLAGRAPDRHLLDEAVADRPVYLHSNDMHSIWVNTAALAELGIDDSTPDPLGGTIGRDATGAATGMLYETAALGLAEDFLAGLVTDADRDRALDAAVAAYLEAGVTGAVDMGMRADDLAALERAAADGRLGIRVAAHWLIAPTGDPVADLAQVDEARALAERLAGGPIRIAGVKIMVDGVIDSCTAAMRAPFADGSRPGPIWPLAALEPVVRAADAAGLQVAMHAIGDEASDIALTALERAIAANGPLDRRHRLEHLETVAEENVARLARLGAVASMQPVHADPAIQATWRANLGDHRVERGYPWPEFTAAGAVLAFGSDAPTAPHPPLPNMFVASTRRSAIDPSLPANLPELALPLAAALGHGTRDAAYSCRWEDVAGTLRAGLAADFVVLDADPFAAGPDALLTANIARTVVGGRTVAGR</sequence>
<evidence type="ECO:0000313" key="3">
    <source>
        <dbReference type="Proteomes" id="UP000182241"/>
    </source>
</evidence>
<dbReference type="SUPFAM" id="SSF51556">
    <property type="entry name" value="Metallo-dependent hydrolases"/>
    <property type="match status" value="1"/>
</dbReference>
<dbReference type="PANTHER" id="PTHR22642:SF20">
    <property type="entry name" value="AMIDOHYDROLASE 3 DOMAIN-CONTAINING PROTEIN"/>
    <property type="match status" value="1"/>
</dbReference>
<evidence type="ECO:0000259" key="1">
    <source>
        <dbReference type="Pfam" id="PF07969"/>
    </source>
</evidence>
<reference evidence="3" key="1">
    <citation type="submission" date="2016-10" db="EMBL/GenBank/DDBJ databases">
        <authorList>
            <person name="Varghese N."/>
            <person name="Submissions S."/>
        </authorList>
    </citation>
    <scope>NUCLEOTIDE SEQUENCE [LARGE SCALE GENOMIC DNA]</scope>
    <source>
        <strain evidence="3">DSM 44234</strain>
    </source>
</reference>
<dbReference type="GO" id="GO:0016810">
    <property type="term" value="F:hydrolase activity, acting on carbon-nitrogen (but not peptide) bonds"/>
    <property type="evidence" value="ECO:0007669"/>
    <property type="project" value="InterPro"/>
</dbReference>
<dbReference type="Gene3D" id="3.20.20.140">
    <property type="entry name" value="Metal-dependent hydrolases"/>
    <property type="match status" value="1"/>
</dbReference>
<dbReference type="Proteomes" id="UP000182241">
    <property type="component" value="Unassembled WGS sequence"/>
</dbReference>
<dbReference type="OrthoDB" id="3173428at2"/>
<dbReference type="CDD" id="cd01300">
    <property type="entry name" value="YtcJ_like"/>
    <property type="match status" value="1"/>
</dbReference>
<dbReference type="RefSeq" id="WP_068626454.1">
    <property type="nucleotide sequence ID" value="NZ_CBDRGN010000006.1"/>
</dbReference>
<accession>A0A1H5A554</accession>
<dbReference type="EMBL" id="FNSA01000003">
    <property type="protein sequence ID" value="SED37586.1"/>
    <property type="molecule type" value="Genomic_DNA"/>
</dbReference>
<dbReference type="Gene3D" id="2.30.40.10">
    <property type="entry name" value="Urease, subunit C, domain 1"/>
    <property type="match status" value="1"/>
</dbReference>
<feature type="domain" description="Amidohydrolase 3" evidence="1">
    <location>
        <begin position="51"/>
        <end position="537"/>
    </location>
</feature>
<evidence type="ECO:0000313" key="2">
    <source>
        <dbReference type="EMBL" id="SED37586.1"/>
    </source>
</evidence>
<proteinExistence type="predicted"/>
<dbReference type="SUPFAM" id="SSF51338">
    <property type="entry name" value="Composite domain of metallo-dependent hydrolases"/>
    <property type="match status" value="1"/>
</dbReference>
<dbReference type="InterPro" id="IPR033932">
    <property type="entry name" value="YtcJ-like"/>
</dbReference>
<dbReference type="Pfam" id="PF07969">
    <property type="entry name" value="Amidohydro_3"/>
    <property type="match status" value="1"/>
</dbReference>
<name>A0A1H5A554_TSUTY</name>
<organism evidence="2 3">
    <name type="scientific">Tsukamurella tyrosinosolvens</name>
    <dbReference type="NCBI Taxonomy" id="57704"/>
    <lineage>
        <taxon>Bacteria</taxon>
        <taxon>Bacillati</taxon>
        <taxon>Actinomycetota</taxon>
        <taxon>Actinomycetes</taxon>
        <taxon>Mycobacteriales</taxon>
        <taxon>Tsukamurellaceae</taxon>
        <taxon>Tsukamurella</taxon>
    </lineage>
</organism>
<dbReference type="InterPro" id="IPR013108">
    <property type="entry name" value="Amidohydro_3"/>
</dbReference>
<dbReference type="PANTHER" id="PTHR22642">
    <property type="entry name" value="IMIDAZOLONEPROPIONASE"/>
    <property type="match status" value="1"/>
</dbReference>
<dbReference type="AlphaFoldDB" id="A0A1H5A554"/>